<dbReference type="InterPro" id="IPR011989">
    <property type="entry name" value="ARM-like"/>
</dbReference>
<keyword evidence="4" id="KW-1185">Reference proteome</keyword>
<evidence type="ECO:0000313" key="3">
    <source>
        <dbReference type="EMBL" id="TDH04393.1"/>
    </source>
</evidence>
<dbReference type="Pfam" id="PF12348">
    <property type="entry name" value="CLASP_N"/>
    <property type="match status" value="1"/>
</dbReference>
<organism evidence="3 4">
    <name type="scientific">Perca flavescens</name>
    <name type="common">American yellow perch</name>
    <name type="synonym">Morone flavescens</name>
    <dbReference type="NCBI Taxonomy" id="8167"/>
    <lineage>
        <taxon>Eukaryota</taxon>
        <taxon>Metazoa</taxon>
        <taxon>Chordata</taxon>
        <taxon>Craniata</taxon>
        <taxon>Vertebrata</taxon>
        <taxon>Euteleostomi</taxon>
        <taxon>Actinopterygii</taxon>
        <taxon>Neopterygii</taxon>
        <taxon>Teleostei</taxon>
        <taxon>Neoteleostei</taxon>
        <taxon>Acanthomorphata</taxon>
        <taxon>Eupercaria</taxon>
        <taxon>Perciformes</taxon>
        <taxon>Percoidei</taxon>
        <taxon>Percidae</taxon>
        <taxon>Percinae</taxon>
        <taxon>Perca</taxon>
    </lineage>
</organism>
<sequence>MKRMGIPIQQDTLPSTQSPVSPTKRPESSLRGRRTTAILKDDKRVRTSRANRTLVEEEPLYEKKLRLGRKMAGGTDANRSPSTDSSLSSVDKHTPTELWAISHTRLFTPTPPPPPSPPPRATRRRSRLPVIAMKFGGAVKEVADGCKLQSSQTTLEGLIETLEKFEFHHHPSPGPPAAPSGIPTMAPKFPDRPKKAVPPNSKRPHRGTLAVAPKVNNLRSAVAYEAMGTGAELHAHLGRAMDTEAEWTGRVLLLKLAKTTNSFLQQQANLALDALVEGCSPGRIINVLLDTGLSHRCAAVRASTAEHLHQLGDIVGEDQILTAGKIFTERFLVAVSKMAVDPAQKVRHYGQKMLKGLVHQKEFTVQWERIIPEKDRRPVEKILKKMRQ</sequence>
<dbReference type="PANTHER" id="PTHR21567:SF87">
    <property type="entry name" value="CRESCERIN-LIKE PROTEIN CHE-12"/>
    <property type="match status" value="1"/>
</dbReference>
<dbReference type="GO" id="GO:0005881">
    <property type="term" value="C:cytoplasmic microtubule"/>
    <property type="evidence" value="ECO:0007669"/>
    <property type="project" value="TreeGrafter"/>
</dbReference>
<proteinExistence type="predicted"/>
<accession>A0A484CR16</accession>
<feature type="region of interest" description="Disordered" evidence="1">
    <location>
        <begin position="168"/>
        <end position="207"/>
    </location>
</feature>
<name>A0A484CR16_PERFV</name>
<dbReference type="GO" id="GO:0000226">
    <property type="term" value="P:microtubule cytoskeleton organization"/>
    <property type="evidence" value="ECO:0007669"/>
    <property type="project" value="TreeGrafter"/>
</dbReference>
<feature type="domain" description="CLASP N-terminal" evidence="2">
    <location>
        <begin position="209"/>
        <end position="351"/>
    </location>
</feature>
<dbReference type="Gene3D" id="1.25.10.10">
    <property type="entry name" value="Leucine-rich Repeat Variant"/>
    <property type="match status" value="1"/>
</dbReference>
<evidence type="ECO:0000313" key="4">
    <source>
        <dbReference type="Proteomes" id="UP000295070"/>
    </source>
</evidence>
<reference evidence="3 4" key="1">
    <citation type="submission" date="2019-01" db="EMBL/GenBank/DDBJ databases">
        <title>A chromosome-scale genome assembly of the yellow perch, Perca flavescens.</title>
        <authorList>
            <person name="Feron R."/>
            <person name="Morvezen R."/>
            <person name="Bestin A."/>
            <person name="Haffray P."/>
            <person name="Klopp C."/>
            <person name="Zahm M."/>
            <person name="Cabau C."/>
            <person name="Roques C."/>
            <person name="Donnadieu C."/>
            <person name="Bouchez O."/>
            <person name="Christie M."/>
            <person name="Larson W."/>
            <person name="Guiguen Y."/>
        </authorList>
    </citation>
    <scope>NUCLEOTIDE SEQUENCE [LARGE SCALE GENOMIC DNA]</scope>
    <source>
        <strain evidence="3">YP-PL-M2</strain>
        <tissue evidence="3">Blood</tissue>
    </source>
</reference>
<dbReference type="Proteomes" id="UP000295070">
    <property type="component" value="Chromosome 14"/>
</dbReference>
<dbReference type="InterPro" id="IPR024395">
    <property type="entry name" value="CLASP_N_dom"/>
</dbReference>
<feature type="compositionally biased region" description="Pro residues" evidence="1">
    <location>
        <begin position="109"/>
        <end position="120"/>
    </location>
</feature>
<dbReference type="EMBL" id="SCKG01000014">
    <property type="protein sequence ID" value="TDH04393.1"/>
    <property type="molecule type" value="Genomic_DNA"/>
</dbReference>
<evidence type="ECO:0000259" key="2">
    <source>
        <dbReference type="Pfam" id="PF12348"/>
    </source>
</evidence>
<feature type="compositionally biased region" description="Low complexity" evidence="1">
    <location>
        <begin position="80"/>
        <end position="89"/>
    </location>
</feature>
<gene>
    <name evidence="3" type="ORF">EPR50_G00151460</name>
</gene>
<dbReference type="AlphaFoldDB" id="A0A484CR16"/>
<protein>
    <recommendedName>
        <fullName evidence="2">CLASP N-terminal domain-containing protein</fullName>
    </recommendedName>
</protein>
<evidence type="ECO:0000256" key="1">
    <source>
        <dbReference type="SAM" id="MobiDB-lite"/>
    </source>
</evidence>
<dbReference type="GO" id="GO:0008017">
    <property type="term" value="F:microtubule binding"/>
    <property type="evidence" value="ECO:0007669"/>
    <property type="project" value="TreeGrafter"/>
</dbReference>
<feature type="compositionally biased region" description="Polar residues" evidence="1">
    <location>
        <begin position="9"/>
        <end position="21"/>
    </location>
</feature>
<feature type="region of interest" description="Disordered" evidence="1">
    <location>
        <begin position="1"/>
        <end position="126"/>
    </location>
</feature>
<dbReference type="PANTHER" id="PTHR21567">
    <property type="entry name" value="CLASP"/>
    <property type="match status" value="1"/>
</dbReference>
<comment type="caution">
    <text evidence="3">The sequence shown here is derived from an EMBL/GenBank/DDBJ whole genome shotgun (WGS) entry which is preliminary data.</text>
</comment>